<dbReference type="Gene3D" id="3.40.50.300">
    <property type="entry name" value="P-loop containing nucleotide triphosphate hydrolases"/>
    <property type="match status" value="1"/>
</dbReference>
<dbReference type="SUPFAM" id="SSF52540">
    <property type="entry name" value="P-loop containing nucleoside triphosphate hydrolases"/>
    <property type="match status" value="1"/>
</dbReference>
<reference evidence="12 13" key="1">
    <citation type="submission" date="2018-11" db="EMBL/GenBank/DDBJ databases">
        <title>Draft genome of Simplicispira Flexivirga sp. BO-16.</title>
        <authorList>
            <person name="Im W.T."/>
        </authorList>
    </citation>
    <scope>NUCLEOTIDE SEQUENCE [LARGE SCALE GENOMIC DNA]</scope>
    <source>
        <strain evidence="12 13">BO-16</strain>
    </source>
</reference>
<feature type="region of interest" description="Disordered" evidence="10">
    <location>
        <begin position="348"/>
        <end position="436"/>
    </location>
</feature>
<dbReference type="InterPro" id="IPR013611">
    <property type="entry name" value="Transp-assoc_OB_typ2"/>
</dbReference>
<dbReference type="AlphaFoldDB" id="A0A3M9M6V0"/>
<keyword evidence="4" id="KW-0547">Nucleotide-binding</keyword>
<dbReference type="InterPro" id="IPR050093">
    <property type="entry name" value="ABC_SmlMolc_Importer"/>
</dbReference>
<dbReference type="Pfam" id="PF00005">
    <property type="entry name" value="ABC_tran"/>
    <property type="match status" value="1"/>
</dbReference>
<dbReference type="PANTHER" id="PTHR42781">
    <property type="entry name" value="SPERMIDINE/PUTRESCINE IMPORT ATP-BINDING PROTEIN POTA"/>
    <property type="match status" value="1"/>
</dbReference>
<evidence type="ECO:0000313" key="13">
    <source>
        <dbReference type="Proteomes" id="UP000271678"/>
    </source>
</evidence>
<dbReference type="EC" id="7.6.2.9" evidence="9"/>
<dbReference type="FunFam" id="3.40.50.300:FF:000425">
    <property type="entry name" value="Probable ABC transporter, ATP-binding subunit"/>
    <property type="match status" value="1"/>
</dbReference>
<keyword evidence="2" id="KW-1003">Cell membrane</keyword>
<gene>
    <name evidence="12" type="ORF">EFY87_13380</name>
</gene>
<keyword evidence="6" id="KW-0408">Iron</keyword>
<dbReference type="GO" id="GO:0043190">
    <property type="term" value="C:ATP-binding cassette (ABC) transporter complex"/>
    <property type="evidence" value="ECO:0007669"/>
    <property type="project" value="InterPro"/>
</dbReference>
<dbReference type="Pfam" id="PF08402">
    <property type="entry name" value="TOBE_2"/>
    <property type="match status" value="1"/>
</dbReference>
<dbReference type="CDD" id="cd03259">
    <property type="entry name" value="ABC_Carb_Solutes_like"/>
    <property type="match status" value="1"/>
</dbReference>
<dbReference type="InterPro" id="IPR003439">
    <property type="entry name" value="ABC_transporter-like_ATP-bd"/>
</dbReference>
<evidence type="ECO:0000259" key="11">
    <source>
        <dbReference type="PROSITE" id="PS50893"/>
    </source>
</evidence>
<keyword evidence="3" id="KW-0410">Iron transport</keyword>
<keyword evidence="1" id="KW-0813">Transport</keyword>
<evidence type="ECO:0000256" key="2">
    <source>
        <dbReference type="ARBA" id="ARBA00022475"/>
    </source>
</evidence>
<keyword evidence="5 12" id="KW-0067">ATP-binding</keyword>
<accession>A0A3M9M6V0</accession>
<evidence type="ECO:0000256" key="8">
    <source>
        <dbReference type="ARBA" id="ARBA00023136"/>
    </source>
</evidence>
<dbReference type="RefSeq" id="WP_123271983.1">
    <property type="nucleotide sequence ID" value="NZ_RJJQ01000014.1"/>
</dbReference>
<feature type="domain" description="ABC transporter" evidence="11">
    <location>
        <begin position="9"/>
        <end position="238"/>
    </location>
</feature>
<organism evidence="12 13">
    <name type="scientific">Flexivirga caeni</name>
    <dbReference type="NCBI Taxonomy" id="2294115"/>
    <lineage>
        <taxon>Bacteria</taxon>
        <taxon>Bacillati</taxon>
        <taxon>Actinomycetota</taxon>
        <taxon>Actinomycetes</taxon>
        <taxon>Micrococcales</taxon>
        <taxon>Dermacoccaceae</taxon>
        <taxon>Flexivirga</taxon>
    </lineage>
</organism>
<evidence type="ECO:0000256" key="1">
    <source>
        <dbReference type="ARBA" id="ARBA00022448"/>
    </source>
</evidence>
<dbReference type="InterPro" id="IPR008995">
    <property type="entry name" value="Mo/tungstate-bd_C_term_dom"/>
</dbReference>
<dbReference type="PANTHER" id="PTHR42781:SF4">
    <property type="entry name" value="SPERMIDINE_PUTRESCINE IMPORT ATP-BINDING PROTEIN POTA"/>
    <property type="match status" value="1"/>
</dbReference>
<name>A0A3M9M6V0_9MICO</name>
<dbReference type="GO" id="GO:0005524">
    <property type="term" value="F:ATP binding"/>
    <property type="evidence" value="ECO:0007669"/>
    <property type="project" value="UniProtKB-KW"/>
</dbReference>
<dbReference type="InterPro" id="IPR015853">
    <property type="entry name" value="ABC_transpr_FbpC"/>
</dbReference>
<dbReference type="GO" id="GO:0016887">
    <property type="term" value="F:ATP hydrolysis activity"/>
    <property type="evidence" value="ECO:0007669"/>
    <property type="project" value="InterPro"/>
</dbReference>
<evidence type="ECO:0000256" key="4">
    <source>
        <dbReference type="ARBA" id="ARBA00022741"/>
    </source>
</evidence>
<protein>
    <recommendedName>
        <fullName evidence="9">ABC-type quaternary amine transporter</fullName>
        <ecNumber evidence="9">7.6.2.9</ecNumber>
    </recommendedName>
</protein>
<dbReference type="EMBL" id="RJJQ01000014">
    <property type="protein sequence ID" value="RNI20937.1"/>
    <property type="molecule type" value="Genomic_DNA"/>
</dbReference>
<dbReference type="SUPFAM" id="SSF50331">
    <property type="entry name" value="MOP-like"/>
    <property type="match status" value="1"/>
</dbReference>
<dbReference type="GO" id="GO:0015418">
    <property type="term" value="F:ABC-type quaternary ammonium compound transporting activity"/>
    <property type="evidence" value="ECO:0007669"/>
    <property type="project" value="UniProtKB-EC"/>
</dbReference>
<comment type="caution">
    <text evidence="12">The sequence shown here is derived from an EMBL/GenBank/DDBJ whole genome shotgun (WGS) entry which is preliminary data.</text>
</comment>
<evidence type="ECO:0000256" key="3">
    <source>
        <dbReference type="ARBA" id="ARBA00022496"/>
    </source>
</evidence>
<feature type="compositionally biased region" description="Basic and acidic residues" evidence="10">
    <location>
        <begin position="367"/>
        <end position="382"/>
    </location>
</feature>
<keyword evidence="7" id="KW-0406">Ion transport</keyword>
<evidence type="ECO:0000256" key="7">
    <source>
        <dbReference type="ARBA" id="ARBA00023065"/>
    </source>
</evidence>
<dbReference type="PROSITE" id="PS50893">
    <property type="entry name" value="ABC_TRANSPORTER_2"/>
    <property type="match status" value="1"/>
</dbReference>
<feature type="compositionally biased region" description="Basic and acidic residues" evidence="10">
    <location>
        <begin position="390"/>
        <end position="436"/>
    </location>
</feature>
<evidence type="ECO:0000256" key="9">
    <source>
        <dbReference type="ARBA" id="ARBA00066388"/>
    </source>
</evidence>
<dbReference type="PROSITE" id="PS00211">
    <property type="entry name" value="ABC_TRANSPORTER_1"/>
    <property type="match status" value="1"/>
</dbReference>
<sequence length="436" mass="46026">MTGRETAAIAIRDVAKSYGATGVLRHIDLDVGAGDVTAILGASGSGKTTLLRLIAGFDTVDRGRITIGGRVVDDAGRAIGPQHRGIGYVPQDAALFPHLNVAANVGFGVPRAQRRARVGELLELVGLAGLGRRMPHQLSGGQQQRVALARALAIRPQVVLLDEPFSSLDAALREVVRGEVISILQRTDTTTVLVTHDQDEALSLADRVVLLRDGGIDADGSPQDVYQHPASPQIAAAIGTANVLPGRRAGQRVHTAFGVLVCADAGGDPQVGPCRVLVRPEQLRLSVPPGSGDTVALVHAVRYHGHDTIVELEGVSGMPELIARSAGPTPPWAGAQVGVAVIGEVHTWPDPGGARPSLDLGAAGERQASRERDHESERRDEQEAVADVVAEEHQPDRSGHDGLHRERDGGDARRPATVEREAVGDQRDRATDQQRP</sequence>
<evidence type="ECO:0000256" key="10">
    <source>
        <dbReference type="SAM" id="MobiDB-lite"/>
    </source>
</evidence>
<dbReference type="GO" id="GO:0015408">
    <property type="term" value="F:ABC-type ferric iron transporter activity"/>
    <property type="evidence" value="ECO:0007669"/>
    <property type="project" value="InterPro"/>
</dbReference>
<dbReference type="InterPro" id="IPR027417">
    <property type="entry name" value="P-loop_NTPase"/>
</dbReference>
<dbReference type="InterPro" id="IPR003593">
    <property type="entry name" value="AAA+_ATPase"/>
</dbReference>
<proteinExistence type="predicted"/>
<dbReference type="InterPro" id="IPR017871">
    <property type="entry name" value="ABC_transporter-like_CS"/>
</dbReference>
<keyword evidence="8" id="KW-0472">Membrane</keyword>
<dbReference type="SMART" id="SM00382">
    <property type="entry name" value="AAA"/>
    <property type="match status" value="1"/>
</dbReference>
<evidence type="ECO:0000256" key="5">
    <source>
        <dbReference type="ARBA" id="ARBA00022840"/>
    </source>
</evidence>
<evidence type="ECO:0000313" key="12">
    <source>
        <dbReference type="EMBL" id="RNI20937.1"/>
    </source>
</evidence>
<dbReference type="OrthoDB" id="9802264at2"/>
<evidence type="ECO:0000256" key="6">
    <source>
        <dbReference type="ARBA" id="ARBA00023004"/>
    </source>
</evidence>
<dbReference type="Proteomes" id="UP000271678">
    <property type="component" value="Unassembled WGS sequence"/>
</dbReference>
<keyword evidence="13" id="KW-1185">Reference proteome</keyword>